<reference evidence="1" key="2">
    <citation type="submission" date="2011-02" db="EMBL/GenBank/DDBJ databases">
        <authorList>
            <person name="MacLean D."/>
        </authorList>
    </citation>
    <scope>NUCLEOTIDE SEQUENCE</scope>
</reference>
<dbReference type="EMBL" id="FR824227">
    <property type="protein sequence ID" value="CCA23150.1"/>
    <property type="molecule type" value="Genomic_DNA"/>
</dbReference>
<protein>
    <submittedName>
        <fullName evidence="1">AlNc14C182G8252 protein</fullName>
    </submittedName>
</protein>
<gene>
    <name evidence="1" type="primary">AlNc14C182G8252</name>
    <name evidence="1" type="ORF">ALNC14_092930</name>
</gene>
<evidence type="ECO:0000313" key="1">
    <source>
        <dbReference type="EMBL" id="CCA23150.1"/>
    </source>
</evidence>
<accession>F0WPA4</accession>
<reference evidence="1" key="1">
    <citation type="journal article" date="2011" name="PLoS Biol.">
        <title>Gene gain and loss during evolution of obligate parasitism in the white rust pathogen of Arabidopsis thaliana.</title>
        <authorList>
            <person name="Kemen E."/>
            <person name="Gardiner A."/>
            <person name="Schultz-Larsen T."/>
            <person name="Kemen A.C."/>
            <person name="Balmuth A.L."/>
            <person name="Robert-Seilaniantz A."/>
            <person name="Bailey K."/>
            <person name="Holub E."/>
            <person name="Studholme D.J."/>
            <person name="Maclean D."/>
            <person name="Jones J.D."/>
        </authorList>
    </citation>
    <scope>NUCLEOTIDE SEQUENCE</scope>
</reference>
<organism evidence="1">
    <name type="scientific">Albugo laibachii Nc14</name>
    <dbReference type="NCBI Taxonomy" id="890382"/>
    <lineage>
        <taxon>Eukaryota</taxon>
        <taxon>Sar</taxon>
        <taxon>Stramenopiles</taxon>
        <taxon>Oomycota</taxon>
        <taxon>Peronosporomycetes</taxon>
        <taxon>Albuginales</taxon>
        <taxon>Albuginaceae</taxon>
        <taxon>Albugo</taxon>
    </lineage>
</organism>
<name>F0WPA4_9STRA</name>
<sequence>MKRSHEANVRVISLHYSGNTPTSVNRNPIAPIIRRTAEWEDRMKKLRLDDSFHQTGQKTKRNREASVPVDAFSRMMMKVRSGKSFQADVKEDMGGSMCGICRQPNTHSKSHSELKKESKQLQIWQYYSGSDHAMAISERSIVSNAMQTIVKCHHCEQNIGTCCTRSCNGCDFIFCVFCTTLLCHDNDRYFCFSCHDLRLSTKINLLE</sequence>
<dbReference type="AlphaFoldDB" id="F0WPA4"/>
<dbReference type="HOGENOM" id="CLU_1328457_0_0_1"/>
<proteinExistence type="predicted"/>